<dbReference type="SUPFAM" id="SSF52467">
    <property type="entry name" value="DHS-like NAD/FAD-binding domain"/>
    <property type="match status" value="1"/>
</dbReference>
<reference evidence="7 8" key="1">
    <citation type="submission" date="2024-02" db="EMBL/GenBank/DDBJ databases">
        <authorList>
            <person name="Chen Y."/>
            <person name="Shah S."/>
            <person name="Dougan E. K."/>
            <person name="Thang M."/>
            <person name="Chan C."/>
        </authorList>
    </citation>
    <scope>NUCLEOTIDE SEQUENCE [LARGE SCALE GENOMIC DNA]</scope>
</reference>
<dbReference type="InterPro" id="IPR036249">
    <property type="entry name" value="Thioredoxin-like_sf"/>
</dbReference>
<dbReference type="InterPro" id="IPR014550">
    <property type="entry name" value="UCP028704_OpgC"/>
</dbReference>
<comment type="caution">
    <text evidence="7">The sequence shown here is derived from an EMBL/GenBank/DDBJ whole genome shotgun (WGS) entry which is preliminary data.</text>
</comment>
<feature type="transmembrane region" description="Helical" evidence="5">
    <location>
        <begin position="1060"/>
        <end position="1077"/>
    </location>
</feature>
<keyword evidence="4" id="KW-0786">Thiamine pyrophosphate</keyword>
<dbReference type="InterPro" id="IPR023393">
    <property type="entry name" value="START-like_dom_sf"/>
</dbReference>
<dbReference type="InterPro" id="IPR019587">
    <property type="entry name" value="Polyketide_cyclase/dehydratase"/>
</dbReference>
<dbReference type="SUPFAM" id="SSF52518">
    <property type="entry name" value="Thiamin diphosphate-binding fold (THDP-binding)"/>
    <property type="match status" value="2"/>
</dbReference>
<dbReference type="CDD" id="cd07035">
    <property type="entry name" value="TPP_PYR_POX_like"/>
    <property type="match status" value="1"/>
</dbReference>
<accession>A0ABP0PRF6</accession>
<keyword evidence="5" id="KW-0472">Membrane</keyword>
<feature type="transmembrane region" description="Helical" evidence="5">
    <location>
        <begin position="1372"/>
        <end position="1393"/>
    </location>
</feature>
<feature type="domain" description="HTH araC/xylS-type" evidence="6">
    <location>
        <begin position="1844"/>
        <end position="1944"/>
    </location>
</feature>
<dbReference type="InterPro" id="IPR003782">
    <property type="entry name" value="SCO1/SenC"/>
</dbReference>
<dbReference type="InterPro" id="IPR033891">
    <property type="entry name" value="TTC38"/>
</dbReference>
<evidence type="ECO:0000256" key="2">
    <source>
        <dbReference type="ARBA" id="ARBA00007812"/>
    </source>
</evidence>
<keyword evidence="5" id="KW-0812">Transmembrane</keyword>
<dbReference type="PANTHER" id="PTHR18968">
    <property type="entry name" value="THIAMINE PYROPHOSPHATE ENZYMES"/>
    <property type="match status" value="1"/>
</dbReference>
<dbReference type="Gene3D" id="3.40.50.970">
    <property type="match status" value="2"/>
</dbReference>
<feature type="transmembrane region" description="Helical" evidence="5">
    <location>
        <begin position="1089"/>
        <end position="1108"/>
    </location>
</feature>
<dbReference type="Pfam" id="PF02775">
    <property type="entry name" value="TPP_enzyme_C"/>
    <property type="match status" value="1"/>
</dbReference>
<dbReference type="Pfam" id="PF12833">
    <property type="entry name" value="HTH_18"/>
    <property type="match status" value="1"/>
</dbReference>
<dbReference type="Gene3D" id="3.30.530.20">
    <property type="match status" value="1"/>
</dbReference>
<dbReference type="InterPro" id="IPR021698">
    <property type="entry name" value="DUF3280"/>
</dbReference>
<dbReference type="InterPro" id="IPR045229">
    <property type="entry name" value="TPP_enz"/>
</dbReference>
<name>A0ABP0PRF6_9DINO</name>
<dbReference type="Gene3D" id="3.40.50.1220">
    <property type="entry name" value="TPP-binding domain"/>
    <property type="match status" value="1"/>
</dbReference>
<comment type="similarity">
    <text evidence="3">Belongs to the SCO1/2 family.</text>
</comment>
<dbReference type="Pfam" id="PF10604">
    <property type="entry name" value="Polyketide_cyc2"/>
    <property type="match status" value="1"/>
</dbReference>
<comment type="similarity">
    <text evidence="2">Belongs to the TPP enzyme family.</text>
</comment>
<feature type="transmembrane region" description="Helical" evidence="5">
    <location>
        <begin position="1225"/>
        <end position="1250"/>
    </location>
</feature>
<evidence type="ECO:0000256" key="1">
    <source>
        <dbReference type="ARBA" id="ARBA00001964"/>
    </source>
</evidence>
<dbReference type="Pfam" id="PF02630">
    <property type="entry name" value="SCO1-SenC"/>
    <property type="match status" value="1"/>
</dbReference>
<evidence type="ECO:0000256" key="4">
    <source>
        <dbReference type="ARBA" id="ARBA00023052"/>
    </source>
</evidence>
<sequence length="2269" mass="246438">MLIDTFGTAHTTEAPEAVAAFERAVCAVAAHRPIGNALQLAFEQDEGLVAAHALTGFASVTLGRGETLDHAKTLLPAAEAALAKRDGGTASERALVEALRLAVQGHLRAAASRLDEHLRRDPRDFLSLKISHSLRFMSGQAGAMLALTRSVLPEWSSSDRAYGFVLGCHAFGLEESGLLADAEAVGRDAYRREPADAWGLHAVSHVMEMEHRTGEGIDWLNASRPDWGLCNNFSFHLSWHLALFLLEQGRIDEVLDLYDREIRPTPTDDFRDVANASSILWRLEREGVSVGARWSELHEIAVRRSHDAAYVFASLHYLLALVASGDYANAEVLLLKLRSISADPNSDQARVAGDVGVPLAEIIIAMSQGRVPASDLVRAAVALPSIGGSHAQRDVFLRTLIETAANAGDLRLFSALSRIRHNLRSGDRFIVALEKPSETVLGFVNMRVADLVAQTLANFGAQHAFGMPGGEVLTLVDGLNAAGVRFVLARNENAAAIMAAGACTVTGGPGVLVTTLGPGLANAVNGIADASQEHVPLIVLTGVVDHAVRDRYTHQVIDHRALLRPLVKGCFEVEVEGAAAVVSRAVSLAMTPPMGPVLIELAPGTAQTEAPSGERPRSPPKVLQPALAKTCESTALLQTLLAGARRPLVIAGFDAVRAEASEALLAVAERFAMPVITAYKAKGIIPETHRLSLGAAGLSPLADRHLLPLVRSADVVLLVGYDPIEMRQGWLDPFDEGAEVIEITTAAPDHGMHRVSMRMEGDIVAILSALLPSQISPATPWTEREPDAVKQALAQAFSVRADWGPHAVIDAMERGMPSEATVTVDSGAHRILLSQMLKINRPLGLLQSAGFCTMAAALPLAIGVKRAARDRPVIAVLGDGGLEMGIGELATLRDEGLPVVLVVFQDESLALIELKQRQFQLSNAGVRLGRTAYEDIARAFGGCGVRACSVADFEQAFDAALRAETFTLIVCEIKVYWAHIGLFFAGAALLCAADIWLHMGSTNVNSLNLGRFINSETAASLAGLFTLTYVPNLFDILPMYLVILLLVPVVMALSRFGAVWPLLFCAGLWLVATLGYLQFPAEPWSERRWFFHPLAWQLVFFTGFAFVRGWIPAPPVDRRLIWLSVAVLAVSVVYALPSLRGLLPESLSSIPRVLTSKTKFGVLRYVHFLALAYLAYVAAGPMGRRLSGAFVDMCCRVGQQALAVFIAGILLALASGIFLRSVGYSWYALAFVNVTGMLLLIAVAYVVAWFKRSPWKPHIRQGAAPQRVQVTGEVVDTWCSITGIMFAEGTAHHQCAVWCAVGGIPVSIKTADGAYYVVLKVENDDTSAPNATIVTIQSHQVTVDGDLYERDGVKYLFVSKVADDKVIAMKRLWCGSVVLVLLFAAPALAANGWGIAHEKETEIEATVVDVACMLTGDCPANCGDGKRQLGLLTSDGQLRLAAKGATNFAGAVVDLLPHCGKAVFADGLLIENPAMTFFMVQNLRLSKDEPLKPANAFQTEWTKAHGQAVMRLARQAMRLFLTIGLSLCAVSPIAADDPLAKHFGGPFTLTAHDGRAVSDTDFRGRFMLVAFGYTHCPDICPTVLAEMTRALEELGAVADAIQPIFITVDPARDTADVLSQYRKSFHSRLIMLTGREQQIAGVAKAYRVHRRKYLFPQAANPDSNAYGVDHGSLVYLMGPDGKFVTFFPYGTSADKMAETLRRYVEGAYWDYVNLRGENGAALSILPDTATYLCFLYDAPLVTTHRTATFRTRSGLAGFQSFRSDLGSDGSISGVSARLTPWGLNVFRRGIVKECAERRVDCRDIFPKYVVEKIEDDLARSPSAEERVAYIERYLLSIFCPDNEDPLVRRAFELLVAAGGNYRLSNLATTLDVSTRSLERRFLTHVGATPKKASRVIRLRNAMMARREISSWAEVAHDVGYYDQSHMIHDFVDLYGKTPEEVYPQVLVSPTFKFSGMLKLPLAWEAISKLGRLDVWFPIIESCVVDGHGSGAVRSMTIADGGGAIKDTIEEFEPAERRLVYLRPVSPFPVTYYRGTVEVFESYDGLAVVVWTIDFESEPEDAQAVADLVKSAISDGIDGMNKDLLADGGRHRWRRIGIVALTMSVALFCARDWREAAAGQELAEKTKISVFDFELEDASAGGGVIPPDSYDVQYLRASTEEARRLLAETGRYEVVGTEQADLTATKQHGVRNCGGCEAKIAQQLGSDQAMLGVITRINRTEYTLMIKITDAKTGAEVSTSYTNLRMGANYAWPRGVKWLMEKQVLRKLEN</sequence>
<dbReference type="PROSITE" id="PS01124">
    <property type="entry name" value="HTH_ARAC_FAMILY_2"/>
    <property type="match status" value="1"/>
</dbReference>
<feature type="transmembrane region" description="Helical" evidence="5">
    <location>
        <begin position="1162"/>
        <end position="1180"/>
    </location>
</feature>
<dbReference type="Gene3D" id="3.40.30.10">
    <property type="entry name" value="Glutaredoxin"/>
    <property type="match status" value="1"/>
</dbReference>
<organism evidence="7 8">
    <name type="scientific">Durusdinium trenchii</name>
    <dbReference type="NCBI Taxonomy" id="1381693"/>
    <lineage>
        <taxon>Eukaryota</taxon>
        <taxon>Sar</taxon>
        <taxon>Alveolata</taxon>
        <taxon>Dinophyceae</taxon>
        <taxon>Suessiales</taxon>
        <taxon>Symbiodiniaceae</taxon>
        <taxon>Durusdinium</taxon>
    </lineage>
</organism>
<gene>
    <name evidence="7" type="ORF">SCF082_LOCUS37309</name>
</gene>
<comment type="cofactor">
    <cofactor evidence="1">
        <name>thiamine diphosphate</name>
        <dbReference type="ChEBI" id="CHEBI:58937"/>
    </cofactor>
</comment>
<dbReference type="SMART" id="SM00342">
    <property type="entry name" value="HTH_ARAC"/>
    <property type="match status" value="1"/>
</dbReference>
<dbReference type="CDD" id="cd07821">
    <property type="entry name" value="PYR_PYL_RCAR_like"/>
    <property type="match status" value="1"/>
</dbReference>
<dbReference type="InterPro" id="IPR029035">
    <property type="entry name" value="DHS-like_NAD/FAD-binding_dom"/>
</dbReference>
<keyword evidence="8" id="KW-1185">Reference proteome</keyword>
<evidence type="ECO:0000313" key="7">
    <source>
        <dbReference type="EMBL" id="CAK9077837.1"/>
    </source>
</evidence>
<feature type="transmembrane region" description="Helical" evidence="5">
    <location>
        <begin position="976"/>
        <end position="997"/>
    </location>
</feature>
<dbReference type="InterPro" id="IPR011766">
    <property type="entry name" value="TPP_enzyme_TPP-bd"/>
</dbReference>
<feature type="transmembrane region" description="Helical" evidence="5">
    <location>
        <begin position="1201"/>
        <end position="1219"/>
    </location>
</feature>
<feature type="transmembrane region" description="Helical" evidence="5">
    <location>
        <begin position="1036"/>
        <end position="1053"/>
    </location>
</feature>
<dbReference type="EMBL" id="CAXAMM010037891">
    <property type="protein sequence ID" value="CAK9077837.1"/>
    <property type="molecule type" value="Genomic_DNA"/>
</dbReference>
<dbReference type="Pfam" id="PF11684">
    <property type="entry name" value="DUF3280"/>
    <property type="match status" value="1"/>
</dbReference>
<protein>
    <submittedName>
        <fullName evidence="7">Acetolactate synthase (ALS) (Acetohydroxy-acid synthase)</fullName>
    </submittedName>
</protein>
<dbReference type="PANTHER" id="PTHR18968:SF166">
    <property type="entry name" value="2-HYDROXYACYL-COA LYASE 2"/>
    <property type="match status" value="1"/>
</dbReference>
<dbReference type="Pfam" id="PF00205">
    <property type="entry name" value="TPP_enzyme_M"/>
    <property type="match status" value="1"/>
</dbReference>
<dbReference type="CDD" id="cd00568">
    <property type="entry name" value="TPP_enzymes"/>
    <property type="match status" value="1"/>
</dbReference>
<dbReference type="SUPFAM" id="SSF55961">
    <property type="entry name" value="Bet v1-like"/>
    <property type="match status" value="1"/>
</dbReference>
<dbReference type="CDD" id="cd05804">
    <property type="entry name" value="StaR_like"/>
    <property type="match status" value="1"/>
</dbReference>
<evidence type="ECO:0000256" key="3">
    <source>
        <dbReference type="ARBA" id="ARBA00010996"/>
    </source>
</evidence>
<evidence type="ECO:0000313" key="8">
    <source>
        <dbReference type="Proteomes" id="UP001642464"/>
    </source>
</evidence>
<dbReference type="CDD" id="cd02968">
    <property type="entry name" value="SCO"/>
    <property type="match status" value="1"/>
</dbReference>
<feature type="transmembrane region" description="Helical" evidence="5">
    <location>
        <begin position="1120"/>
        <end position="1142"/>
    </location>
</feature>
<dbReference type="InterPro" id="IPR012000">
    <property type="entry name" value="Thiamin_PyroP_enz_cen_dom"/>
</dbReference>
<dbReference type="InterPro" id="IPR018060">
    <property type="entry name" value="HTH_AraC"/>
</dbReference>
<evidence type="ECO:0000256" key="5">
    <source>
        <dbReference type="SAM" id="Phobius"/>
    </source>
</evidence>
<dbReference type="InterPro" id="IPR012001">
    <property type="entry name" value="Thiamin_PyroP_enz_TPP-bd_dom"/>
</dbReference>
<dbReference type="Gene3D" id="1.10.10.60">
    <property type="entry name" value="Homeodomain-like"/>
    <property type="match status" value="1"/>
</dbReference>
<keyword evidence="5" id="KW-1133">Transmembrane helix</keyword>
<dbReference type="SUPFAM" id="SSF52833">
    <property type="entry name" value="Thioredoxin-like"/>
    <property type="match status" value="1"/>
</dbReference>
<evidence type="ECO:0000259" key="6">
    <source>
        <dbReference type="PROSITE" id="PS01124"/>
    </source>
</evidence>
<dbReference type="Pfam" id="PF10129">
    <property type="entry name" value="OpgC_C"/>
    <property type="match status" value="1"/>
</dbReference>
<dbReference type="Proteomes" id="UP001642464">
    <property type="component" value="Unassembled WGS sequence"/>
</dbReference>
<proteinExistence type="inferred from homology"/>
<dbReference type="InterPro" id="IPR029061">
    <property type="entry name" value="THDP-binding"/>
</dbReference>
<dbReference type="Pfam" id="PF02776">
    <property type="entry name" value="TPP_enzyme_N"/>
    <property type="match status" value="1"/>
</dbReference>